<feature type="transmembrane region" description="Helical" evidence="1">
    <location>
        <begin position="165"/>
        <end position="192"/>
    </location>
</feature>
<dbReference type="OrthoDB" id="6467008at2"/>
<feature type="transmembrane region" description="Helical" evidence="1">
    <location>
        <begin position="93"/>
        <end position="113"/>
    </location>
</feature>
<dbReference type="InterPro" id="IPR049458">
    <property type="entry name" value="EpsG-like"/>
</dbReference>
<name>W1J045_9GAMM</name>
<proteinExistence type="predicted"/>
<feature type="transmembrane region" description="Helical" evidence="1">
    <location>
        <begin position="325"/>
        <end position="343"/>
    </location>
</feature>
<feature type="transmembrane region" description="Helical" evidence="1">
    <location>
        <begin position="7"/>
        <end position="25"/>
    </location>
</feature>
<dbReference type="AlphaFoldDB" id="W1J045"/>
<keyword evidence="1" id="KW-1133">Transmembrane helix</keyword>
<keyword evidence="3" id="KW-1185">Reference proteome</keyword>
<reference evidence="2" key="1">
    <citation type="submission" date="2013-11" db="EMBL/GenBank/DDBJ databases">
        <title>Draft genome sequence and annotation of the entomopathogenic bacteria, Xenorhabdus cabanillasi strain JM26 and Xenorhabdus szentirmai strain DSM 16338.</title>
        <authorList>
            <person name="Gualtieri M."/>
            <person name="Ogier J.C."/>
            <person name="Pages S."/>
            <person name="Givaudan A."/>
            <person name="Gaudriault S."/>
        </authorList>
    </citation>
    <scope>NUCLEOTIDE SEQUENCE [LARGE SCALE GENOMIC DNA]</scope>
    <source>
        <strain evidence="2">DSM 16338</strain>
    </source>
</reference>
<protein>
    <recommendedName>
        <fullName evidence="4">Wzy</fullName>
    </recommendedName>
</protein>
<comment type="caution">
    <text evidence="2">The sequence shown here is derived from an EMBL/GenBank/DDBJ whole genome shotgun (WGS) entry which is preliminary data.</text>
</comment>
<organism evidence="2 3">
    <name type="scientific">Xenorhabdus szentirmaii DSM 16338</name>
    <dbReference type="NCBI Taxonomy" id="1427518"/>
    <lineage>
        <taxon>Bacteria</taxon>
        <taxon>Pseudomonadati</taxon>
        <taxon>Pseudomonadota</taxon>
        <taxon>Gammaproteobacteria</taxon>
        <taxon>Enterobacterales</taxon>
        <taxon>Morganellaceae</taxon>
        <taxon>Xenorhabdus</taxon>
    </lineage>
</organism>
<evidence type="ECO:0000256" key="1">
    <source>
        <dbReference type="SAM" id="Phobius"/>
    </source>
</evidence>
<evidence type="ECO:0000313" key="2">
    <source>
        <dbReference type="EMBL" id="CDL84102.1"/>
    </source>
</evidence>
<sequence length="358" mass="42006">MISEYTPIFLLIFSLTSLLTAILIAGLKNKAISGLISLFLVIVYVVLFGLRSHSIGSDTQAYIDNFLYSNWDFEPLFSLITYTIKLFINDPTIYLIILSLIYGINIYLSYLILGKNFQSYIIIFIWAVLFSQGMLTGTINLFRQALGFSFFLLGLVTFLNKEKLNFLSCILFLSSLLIHNSNAILIFIILILRYVSIRGIIIIYIISLMSLFFDVGQTIINNYGDYYIIQKTLSRHIYFNERRSIETIYINILLYSFQFLLFLYFNRKLKNNNAYLKILKTYGLMLSLSIFLSFNREMSLRYYILLQYIIPILYLYISVCIKQKIIFSILFASYTMLYLYYLLNRPWFTDQFLGNIIQ</sequence>
<keyword evidence="1" id="KW-0472">Membrane</keyword>
<dbReference type="Pfam" id="PF14897">
    <property type="entry name" value="EpsG"/>
    <property type="match status" value="1"/>
</dbReference>
<feature type="transmembrane region" description="Helical" evidence="1">
    <location>
        <begin position="199"/>
        <end position="220"/>
    </location>
</feature>
<keyword evidence="1" id="KW-0812">Transmembrane</keyword>
<feature type="transmembrane region" description="Helical" evidence="1">
    <location>
        <begin position="300"/>
        <end position="318"/>
    </location>
</feature>
<dbReference type="EMBL" id="CBXF010000099">
    <property type="protein sequence ID" value="CDL84102.1"/>
    <property type="molecule type" value="Genomic_DNA"/>
</dbReference>
<feature type="transmembrane region" description="Helical" evidence="1">
    <location>
        <begin position="278"/>
        <end position="294"/>
    </location>
</feature>
<dbReference type="RefSeq" id="WP_038239940.1">
    <property type="nucleotide sequence ID" value="NZ_CAWLWS010000099.1"/>
</dbReference>
<evidence type="ECO:0008006" key="4">
    <source>
        <dbReference type="Google" id="ProtNLM"/>
    </source>
</evidence>
<gene>
    <name evidence="2" type="ORF">XSR1_40133</name>
</gene>
<accession>W1J045</accession>
<feature type="transmembrane region" description="Helical" evidence="1">
    <location>
        <begin position="31"/>
        <end position="50"/>
    </location>
</feature>
<evidence type="ECO:0000313" key="3">
    <source>
        <dbReference type="Proteomes" id="UP000019202"/>
    </source>
</evidence>
<feature type="transmembrane region" description="Helical" evidence="1">
    <location>
        <begin position="248"/>
        <end position="266"/>
    </location>
</feature>
<dbReference type="Proteomes" id="UP000019202">
    <property type="component" value="Unassembled WGS sequence"/>
</dbReference>
<dbReference type="STRING" id="1427518.XSR1_40133"/>
<feature type="transmembrane region" description="Helical" evidence="1">
    <location>
        <begin position="119"/>
        <end position="135"/>
    </location>
</feature>